<feature type="compositionally biased region" description="Basic and acidic residues" evidence="7">
    <location>
        <begin position="573"/>
        <end position="593"/>
    </location>
</feature>
<feature type="region of interest" description="Disordered" evidence="7">
    <location>
        <begin position="514"/>
        <end position="608"/>
    </location>
</feature>
<dbReference type="InterPro" id="IPR036412">
    <property type="entry name" value="HAD-like_sf"/>
</dbReference>
<dbReference type="GO" id="GO:0003841">
    <property type="term" value="F:1-acylglycerol-3-phosphate O-acyltransferase activity"/>
    <property type="evidence" value="ECO:0007669"/>
    <property type="project" value="TreeGrafter"/>
</dbReference>
<comment type="similarity">
    <text evidence="1">Belongs to the HAD-like hydrolase superfamily. SerB family.</text>
</comment>
<dbReference type="InterPro" id="IPR023214">
    <property type="entry name" value="HAD_sf"/>
</dbReference>
<keyword evidence="4 9" id="KW-0378">Hydrolase</keyword>
<evidence type="ECO:0000256" key="6">
    <source>
        <dbReference type="ARBA" id="ARBA00023315"/>
    </source>
</evidence>
<name>A0A498Q5C7_9MYCO</name>
<dbReference type="SUPFAM" id="SSF56784">
    <property type="entry name" value="HAD-like"/>
    <property type="match status" value="1"/>
</dbReference>
<keyword evidence="3" id="KW-0479">Metal-binding</keyword>
<dbReference type="CDD" id="cd02612">
    <property type="entry name" value="HAD_PGPPase"/>
    <property type="match status" value="1"/>
</dbReference>
<keyword evidence="5" id="KW-0460">Magnesium</keyword>
<evidence type="ECO:0000256" key="7">
    <source>
        <dbReference type="SAM" id="MobiDB-lite"/>
    </source>
</evidence>
<gene>
    <name evidence="9" type="primary">serB1_1</name>
    <name evidence="9" type="ORF">LAUMK136_03755</name>
</gene>
<dbReference type="PANTHER" id="PTHR10434:SF66">
    <property type="entry name" value="PHOSPHOLIPID_GLYCEROL ACYLTRANSFERASE DOMAIN-CONTAINING PROTEIN"/>
    <property type="match status" value="1"/>
</dbReference>
<sequence>MNTSPERGEQRETGKPASDLRLPGSVAEIMASPSGPKVGAFFDLDGTLVAGFTAVILTQERLRRRDMGVGELLSMVQAGLNHTLGRIEFEDLIIKASSALRGRLLSDLEEIGERLFHQRIEPRIYPEMRELVRAHMARGHTVVLSSSALTIQVEPVARFLGIANMLTNKFEVNEDGLLTGDVVRPILWGPGKAAAVQRFAAEHGIDLKDSYFYADGDEDVALMYLVGNPRPTNPEGKMAAVAKRRGWPILKFNSRGGVGLRRQLRTLAGFSTMFPVAAGAVGLGVLTGSRRRGVNFFTSNFSQLLLATSGVHLNVVGKENLTAQRPAVFIFNHRNQVDPVIAGALVRDNWVGVGKKELQNDPIMGTLGKLLDGVFIDRDDSAAAVETLHAVEDRARNGLSIVIAPEGTRLDTTEVGPFKKGPFRIAMAAGIPIVPIVIRNAEIVASRNSTTINPGTVDVAVFPAIPVDDWSLDTLADRIAEVRQLYLDTLKDWPVDELPEVDLYAEQKAAQKAQAAKATAKKQPAKKTPAKSGSKKVPAKGAAKKAPAKRAPGQSAAKRSANTTTESTSATAEPHESKVAITDREVQRPRAEQADAPESSSSGHQGRP</sequence>
<feature type="compositionally biased region" description="Basic residues" evidence="7">
    <location>
        <begin position="519"/>
        <end position="548"/>
    </location>
</feature>
<evidence type="ECO:0000313" key="9">
    <source>
        <dbReference type="EMBL" id="VBA40906.1"/>
    </source>
</evidence>
<dbReference type="GO" id="GO:0006654">
    <property type="term" value="P:phosphatidic acid biosynthetic process"/>
    <property type="evidence" value="ECO:0007669"/>
    <property type="project" value="TreeGrafter"/>
</dbReference>
<dbReference type="GO" id="GO:0016787">
    <property type="term" value="F:hydrolase activity"/>
    <property type="evidence" value="ECO:0007669"/>
    <property type="project" value="UniProtKB-KW"/>
</dbReference>
<organism evidence="9 10">
    <name type="scientific">Mycobacterium attenuatum</name>
    <dbReference type="NCBI Taxonomy" id="2341086"/>
    <lineage>
        <taxon>Bacteria</taxon>
        <taxon>Bacillati</taxon>
        <taxon>Actinomycetota</taxon>
        <taxon>Actinomycetes</taxon>
        <taxon>Mycobacteriales</taxon>
        <taxon>Mycobacteriaceae</taxon>
        <taxon>Mycobacterium</taxon>
    </lineage>
</organism>
<dbReference type="CDD" id="cd07989">
    <property type="entry name" value="LPLAT_AGPAT-like"/>
    <property type="match status" value="1"/>
</dbReference>
<evidence type="ECO:0000256" key="5">
    <source>
        <dbReference type="ARBA" id="ARBA00022842"/>
    </source>
</evidence>
<dbReference type="OrthoDB" id="25607at2"/>
<reference evidence="9 10" key="1">
    <citation type="submission" date="2018-09" db="EMBL/GenBank/DDBJ databases">
        <authorList>
            <person name="Tagini F."/>
        </authorList>
    </citation>
    <scope>NUCLEOTIDE SEQUENCE [LARGE SCALE GENOMIC DNA]</scope>
    <source>
        <strain evidence="9 10">MK136</strain>
    </source>
</reference>
<feature type="region of interest" description="Disordered" evidence="7">
    <location>
        <begin position="1"/>
        <end position="20"/>
    </location>
</feature>
<evidence type="ECO:0000256" key="1">
    <source>
        <dbReference type="ARBA" id="ARBA00009184"/>
    </source>
</evidence>
<protein>
    <submittedName>
        <fullName evidence="9">Phosphoserine phosphatase SerB1</fullName>
        <ecNumber evidence="9">3.1.3.3</ecNumber>
    </submittedName>
</protein>
<feature type="compositionally biased region" description="Low complexity" evidence="7">
    <location>
        <begin position="563"/>
        <end position="572"/>
    </location>
</feature>
<keyword evidence="10" id="KW-1185">Reference proteome</keyword>
<keyword evidence="2" id="KW-0808">Transferase</keyword>
<dbReference type="NCBIfam" id="TIGR01488">
    <property type="entry name" value="HAD-SF-IB"/>
    <property type="match status" value="1"/>
</dbReference>
<evidence type="ECO:0000259" key="8">
    <source>
        <dbReference type="SMART" id="SM00563"/>
    </source>
</evidence>
<evidence type="ECO:0000313" key="10">
    <source>
        <dbReference type="Proteomes" id="UP000273307"/>
    </source>
</evidence>
<dbReference type="EMBL" id="UPHP01000102">
    <property type="protein sequence ID" value="VBA40906.1"/>
    <property type="molecule type" value="Genomic_DNA"/>
</dbReference>
<dbReference type="Gene3D" id="1.20.1440.100">
    <property type="entry name" value="SG protein - dephosphorylation function"/>
    <property type="match status" value="1"/>
</dbReference>
<feature type="compositionally biased region" description="Polar residues" evidence="7">
    <location>
        <begin position="598"/>
        <end position="608"/>
    </location>
</feature>
<dbReference type="NCBIfam" id="TIGR01490">
    <property type="entry name" value="HAD-SF-IB-hyp1"/>
    <property type="match status" value="1"/>
</dbReference>
<dbReference type="EC" id="3.1.3.3" evidence="9"/>
<dbReference type="Pfam" id="PF12710">
    <property type="entry name" value="HAD"/>
    <property type="match status" value="1"/>
</dbReference>
<evidence type="ECO:0000256" key="3">
    <source>
        <dbReference type="ARBA" id="ARBA00022723"/>
    </source>
</evidence>
<dbReference type="RefSeq" id="WP_122497372.1">
    <property type="nucleotide sequence ID" value="NZ_UPHP01000102.1"/>
</dbReference>
<dbReference type="InterPro" id="IPR006385">
    <property type="entry name" value="HAD_hydro_SerB1"/>
</dbReference>
<evidence type="ECO:0000256" key="2">
    <source>
        <dbReference type="ARBA" id="ARBA00022679"/>
    </source>
</evidence>
<dbReference type="SMART" id="SM00563">
    <property type="entry name" value="PlsC"/>
    <property type="match status" value="1"/>
</dbReference>
<feature type="compositionally biased region" description="Basic and acidic residues" evidence="7">
    <location>
        <begin position="1"/>
        <end position="14"/>
    </location>
</feature>
<dbReference type="PANTHER" id="PTHR10434">
    <property type="entry name" value="1-ACYL-SN-GLYCEROL-3-PHOSPHATE ACYLTRANSFERASE"/>
    <property type="match status" value="1"/>
</dbReference>
<accession>A0A498Q5C7</accession>
<dbReference type="FunFam" id="3.40.50.1000:FF:000025">
    <property type="entry name" value="HAD hydrolase, family IB"/>
    <property type="match status" value="1"/>
</dbReference>
<dbReference type="Gene3D" id="3.40.50.1000">
    <property type="entry name" value="HAD superfamily/HAD-like"/>
    <property type="match status" value="1"/>
</dbReference>
<dbReference type="AlphaFoldDB" id="A0A498Q5C7"/>
<evidence type="ECO:0000256" key="4">
    <source>
        <dbReference type="ARBA" id="ARBA00022801"/>
    </source>
</evidence>
<feature type="domain" description="Phospholipid/glycerol acyltransferase" evidence="8">
    <location>
        <begin position="327"/>
        <end position="441"/>
    </location>
</feature>
<dbReference type="InterPro" id="IPR002123">
    <property type="entry name" value="Plipid/glycerol_acylTrfase"/>
</dbReference>
<dbReference type="SUPFAM" id="SSF69593">
    <property type="entry name" value="Glycerol-3-phosphate (1)-acyltransferase"/>
    <property type="match status" value="1"/>
</dbReference>
<proteinExistence type="inferred from homology"/>
<dbReference type="GO" id="GO:0046872">
    <property type="term" value="F:metal ion binding"/>
    <property type="evidence" value="ECO:0007669"/>
    <property type="project" value="UniProtKB-KW"/>
</dbReference>
<keyword evidence="6" id="KW-0012">Acyltransferase</keyword>
<dbReference type="Proteomes" id="UP000273307">
    <property type="component" value="Unassembled WGS sequence"/>
</dbReference>
<dbReference type="Pfam" id="PF01553">
    <property type="entry name" value="Acyltransferase"/>
    <property type="match status" value="1"/>
</dbReference>